<dbReference type="Proteomes" id="UP001432099">
    <property type="component" value="Chromosome"/>
</dbReference>
<keyword evidence="2" id="KW-1185">Reference proteome</keyword>
<gene>
    <name evidence="1" type="ORF">T23_13520</name>
</gene>
<sequence>MAHKLKGILENDDVFYQTEGDNKLTFRKNQQLCQNKSHMEFLSYLKSTCCHHKEQGDVRKVACKAMPLVESPMHHQLILTMRTQYDARPNS</sequence>
<proteinExistence type="predicted"/>
<organism evidence="1 2">
    <name type="scientific">Turicibacter faecis</name>
    <dbReference type="NCBI Taxonomy" id="2963365"/>
    <lineage>
        <taxon>Bacteria</taxon>
        <taxon>Bacillati</taxon>
        <taxon>Bacillota</taxon>
        <taxon>Erysipelotrichia</taxon>
        <taxon>Erysipelotrichales</taxon>
        <taxon>Turicibacteraceae</taxon>
        <taxon>Turicibacter</taxon>
    </lineage>
</organism>
<evidence type="ECO:0000313" key="2">
    <source>
        <dbReference type="Proteomes" id="UP001432099"/>
    </source>
</evidence>
<dbReference type="RefSeq" id="WP_161832936.1">
    <property type="nucleotide sequence ID" value="NZ_AP028127.1"/>
</dbReference>
<protein>
    <submittedName>
        <fullName evidence="1">Uncharacterized protein</fullName>
    </submittedName>
</protein>
<reference evidence="1" key="1">
    <citation type="journal article" date="2024" name="Int. J. Syst. Evol. Microbiol.">
        <title>Turicibacter faecis sp. nov., isolated from faeces of heart failure mouse model.</title>
        <authorList>
            <person name="Imamura Y."/>
            <person name="Motooka D."/>
            <person name="Nakajima Y."/>
            <person name="Ito S."/>
            <person name="Kitakaze M."/>
            <person name="Iida T."/>
            <person name="Nakamura S."/>
        </authorList>
    </citation>
    <scope>NUCLEOTIDE SEQUENCE</scope>
    <source>
        <strain evidence="1">TC023</strain>
    </source>
</reference>
<evidence type="ECO:0000313" key="1">
    <source>
        <dbReference type="EMBL" id="BEH91250.1"/>
    </source>
</evidence>
<accession>A0ABN6ZC38</accession>
<dbReference type="EMBL" id="AP028127">
    <property type="protein sequence ID" value="BEH91250.1"/>
    <property type="molecule type" value="Genomic_DNA"/>
</dbReference>
<name>A0ABN6ZC38_9FIRM</name>